<evidence type="ECO:0000313" key="2">
    <source>
        <dbReference type="EMBL" id="KPL75601.1"/>
    </source>
</evidence>
<feature type="domain" description="SGNH hydrolase-type esterase" evidence="1">
    <location>
        <begin position="14"/>
        <end position="185"/>
    </location>
</feature>
<evidence type="ECO:0000313" key="3">
    <source>
        <dbReference type="Proteomes" id="UP000050501"/>
    </source>
</evidence>
<dbReference type="InterPro" id="IPR036514">
    <property type="entry name" value="SGNH_hydro_sf"/>
</dbReference>
<sequence>MSTPSDRRTHTVVCLGDSITLGQISVSYIWPLRDRFAGYPVRFINAGINNDLAYNLLTRLNPVIRERPDTILVLAGTNDVLSSLSVLKTLANFAVKGIPRWPNLSWYIRNMRLILSRLKASTRAALAVATLPVLGEDLDSLPNQRVRQYNQALAELTEEMNIPLLPVYERMAAVLRADPRPKRAYTHSIRLTAEVILRCNILGEPFDRLAEQNGFALLTDSVHLNSRGAAIVADEMEAFLRRTLPPEPPRSGLPEVILPIKIPFLPPRPPD</sequence>
<evidence type="ECO:0000259" key="1">
    <source>
        <dbReference type="Pfam" id="PF13472"/>
    </source>
</evidence>
<dbReference type="InterPro" id="IPR013830">
    <property type="entry name" value="SGNH_hydro"/>
</dbReference>
<comment type="caution">
    <text evidence="2">The sequence shown here is derived from an EMBL/GenBank/DDBJ whole genome shotgun (WGS) entry which is preliminary data.</text>
</comment>
<dbReference type="Gene3D" id="3.40.50.1110">
    <property type="entry name" value="SGNH hydrolase"/>
    <property type="match status" value="1"/>
</dbReference>
<dbReference type="STRING" id="229921.ADN01_17255"/>
<accession>A0A0P6X078</accession>
<gene>
    <name evidence="2" type="ORF">ADN01_17255</name>
</gene>
<dbReference type="AlphaFoldDB" id="A0A0P6X078"/>
<dbReference type="PANTHER" id="PTHR30383">
    <property type="entry name" value="THIOESTERASE 1/PROTEASE 1/LYSOPHOSPHOLIPASE L1"/>
    <property type="match status" value="1"/>
</dbReference>
<dbReference type="RefSeq" id="WP_062417022.1">
    <property type="nucleotide sequence ID" value="NZ_DF967974.1"/>
</dbReference>
<name>A0A0P6X078_9CHLR</name>
<proteinExistence type="predicted"/>
<dbReference type="SUPFAM" id="SSF52266">
    <property type="entry name" value="SGNH hydrolase"/>
    <property type="match status" value="1"/>
</dbReference>
<dbReference type="OrthoDB" id="9794725at2"/>
<protein>
    <recommendedName>
        <fullName evidence="1">SGNH hydrolase-type esterase domain-containing protein</fullName>
    </recommendedName>
</protein>
<dbReference type="Proteomes" id="UP000050501">
    <property type="component" value="Unassembled WGS sequence"/>
</dbReference>
<dbReference type="EMBL" id="LGCM01000065">
    <property type="protein sequence ID" value="KPL75601.1"/>
    <property type="molecule type" value="Genomic_DNA"/>
</dbReference>
<organism evidence="2 3">
    <name type="scientific">Levilinea saccharolytica</name>
    <dbReference type="NCBI Taxonomy" id="229921"/>
    <lineage>
        <taxon>Bacteria</taxon>
        <taxon>Bacillati</taxon>
        <taxon>Chloroflexota</taxon>
        <taxon>Anaerolineae</taxon>
        <taxon>Anaerolineales</taxon>
        <taxon>Anaerolineaceae</taxon>
        <taxon>Levilinea</taxon>
    </lineage>
</organism>
<dbReference type="PANTHER" id="PTHR30383:SF5">
    <property type="entry name" value="SGNH HYDROLASE-TYPE ESTERASE DOMAIN-CONTAINING PROTEIN"/>
    <property type="match status" value="1"/>
</dbReference>
<reference evidence="2 3" key="1">
    <citation type="submission" date="2015-07" db="EMBL/GenBank/DDBJ databases">
        <title>Genome sequence of Levilinea saccharolytica DSM 16555.</title>
        <authorList>
            <person name="Hemp J."/>
            <person name="Ward L.M."/>
            <person name="Pace L.A."/>
            <person name="Fischer W.W."/>
        </authorList>
    </citation>
    <scope>NUCLEOTIDE SEQUENCE [LARGE SCALE GENOMIC DNA]</scope>
    <source>
        <strain evidence="2 3">KIBI-1</strain>
    </source>
</reference>
<dbReference type="GO" id="GO:0004622">
    <property type="term" value="F:phosphatidylcholine lysophospholipase activity"/>
    <property type="evidence" value="ECO:0007669"/>
    <property type="project" value="TreeGrafter"/>
</dbReference>
<dbReference type="Pfam" id="PF13472">
    <property type="entry name" value="Lipase_GDSL_2"/>
    <property type="match status" value="1"/>
</dbReference>
<keyword evidence="3" id="KW-1185">Reference proteome</keyword>
<dbReference type="InterPro" id="IPR051532">
    <property type="entry name" value="Ester_Hydrolysis_Enzymes"/>
</dbReference>